<dbReference type="AlphaFoldDB" id="A0A813FH34"/>
<organism evidence="2 4">
    <name type="scientific">Polarella glacialis</name>
    <name type="common">Dinoflagellate</name>
    <dbReference type="NCBI Taxonomy" id="89957"/>
    <lineage>
        <taxon>Eukaryota</taxon>
        <taxon>Sar</taxon>
        <taxon>Alveolata</taxon>
        <taxon>Dinophyceae</taxon>
        <taxon>Suessiales</taxon>
        <taxon>Suessiaceae</taxon>
        <taxon>Polarella</taxon>
    </lineage>
</organism>
<dbReference type="Proteomes" id="UP000654075">
    <property type="component" value="Unassembled WGS sequence"/>
</dbReference>
<dbReference type="EMBL" id="CAJNNV010025081">
    <property type="protein sequence ID" value="CAE8612101.1"/>
    <property type="molecule type" value="Genomic_DNA"/>
</dbReference>
<name>A0A813FH34_POLGL</name>
<dbReference type="Proteomes" id="UP000626109">
    <property type="component" value="Unassembled WGS sequence"/>
</dbReference>
<feature type="region of interest" description="Disordered" evidence="1">
    <location>
        <begin position="1"/>
        <end position="78"/>
    </location>
</feature>
<keyword evidence="4" id="KW-1185">Reference proteome</keyword>
<accession>A0A813FH34</accession>
<sequence length="257" mass="28847">MVRATISNRVHLHPTTRRPKRRKRTRVTGCGGNGKDNISNKSNSSTTVISSNNNQTSNSSRHSHVASNTQSSRYENSRQMQAWNKTEIRILCRIQRLLKQQTRTERQQIVSGVLSQELRAALADWVIASRSAQPEDTSPNKNPDFQIRPDFSVSKRLCTRWSTEDGVASSSSGSSDISDDEDLEQECEFLAVCDSTCDVDLHFIGETPMLDPMVLCDDSCVDDQQFKVEGRSIDQGSKEQDPRAASRGLVRGRFARR</sequence>
<dbReference type="EMBL" id="CAJNNW010008298">
    <property type="protein sequence ID" value="CAE8649895.1"/>
    <property type="molecule type" value="Genomic_DNA"/>
</dbReference>
<evidence type="ECO:0000313" key="2">
    <source>
        <dbReference type="EMBL" id="CAE8612101.1"/>
    </source>
</evidence>
<gene>
    <name evidence="2" type="ORF">PGLA1383_LOCUS29900</name>
    <name evidence="3" type="ORF">PGLA2088_LOCUS7826</name>
</gene>
<evidence type="ECO:0000313" key="4">
    <source>
        <dbReference type="Proteomes" id="UP000654075"/>
    </source>
</evidence>
<feature type="compositionally biased region" description="Basic residues" evidence="1">
    <location>
        <begin position="10"/>
        <end position="26"/>
    </location>
</feature>
<reference evidence="2" key="1">
    <citation type="submission" date="2021-02" db="EMBL/GenBank/DDBJ databases">
        <authorList>
            <person name="Dougan E. K."/>
            <person name="Rhodes N."/>
            <person name="Thang M."/>
            <person name="Chan C."/>
        </authorList>
    </citation>
    <scope>NUCLEOTIDE SEQUENCE</scope>
</reference>
<feature type="compositionally biased region" description="Polar residues" evidence="1">
    <location>
        <begin position="65"/>
        <end position="78"/>
    </location>
</feature>
<proteinExistence type="predicted"/>
<feature type="compositionally biased region" description="Low complexity" evidence="1">
    <location>
        <begin position="37"/>
        <end position="60"/>
    </location>
</feature>
<evidence type="ECO:0000313" key="3">
    <source>
        <dbReference type="EMBL" id="CAE8649895.1"/>
    </source>
</evidence>
<protein>
    <submittedName>
        <fullName evidence="2">Uncharacterized protein</fullName>
    </submittedName>
</protein>
<comment type="caution">
    <text evidence="2">The sequence shown here is derived from an EMBL/GenBank/DDBJ whole genome shotgun (WGS) entry which is preliminary data.</text>
</comment>
<evidence type="ECO:0000256" key="1">
    <source>
        <dbReference type="SAM" id="MobiDB-lite"/>
    </source>
</evidence>